<sequence>MARRSVLLLSSASRSPSSSGILLVLPHPFRFLNSPRTASSSSFSSSVRSRFLTPTALASTGFSRGASGSTTLVAVTVHSPAIAMSPRNAVGIDTPNPASCSICCFRCASAEDDEDKDPPGLGNEGGPENADADDPGAMPFSLSTSRLARSLSRSSCSCPRCRSRRNRLSAPWCLPVASWFCRSSFVSRTKMLQCLHQYFGVDFQYSDIFSREERGDKSEKRGRSEALARGDGGSHGSGGARGGSRGRAGRVDGRRGVGRNSRDLRGRLDRRNSGRSGDGSGSRRRDGSSRRGVGRLASTGLRSGAGDGRELAARSGVTLDLAIVDLADGNRNGGGDHLRLAILDDGHESSGDHGGSNDLATRGDRGVLTAGQDREVDGGALLGPVTVVQVVEVAREAAVEGGRSTKSERAVGADRKARGVDDTGLGGTIELELEVRDDGTSTVLRVGQDAVLEGEIKGAGTSASTSLLLNLLAEPLPLRIVLTYVKASLAKLDDGGPSLGAKTPPAEAEAWGMAMAMPPRAKVMNAEKRMLLVCWVNQD</sequence>
<feature type="compositionally biased region" description="Gly residues" evidence="1">
    <location>
        <begin position="230"/>
        <end position="246"/>
    </location>
</feature>
<accession>A0A4U6XGT2</accession>
<feature type="region of interest" description="Disordered" evidence="1">
    <location>
        <begin position="115"/>
        <end position="139"/>
    </location>
</feature>
<feature type="region of interest" description="Disordered" evidence="1">
    <location>
        <begin position="212"/>
        <end position="308"/>
    </location>
</feature>
<proteinExistence type="predicted"/>
<evidence type="ECO:0000313" key="3">
    <source>
        <dbReference type="Proteomes" id="UP000310108"/>
    </source>
</evidence>
<dbReference type="Proteomes" id="UP000310108">
    <property type="component" value="Unassembled WGS sequence"/>
</dbReference>
<comment type="caution">
    <text evidence="2">The sequence shown here is derived from an EMBL/GenBank/DDBJ whole genome shotgun (WGS) entry which is preliminary data.</text>
</comment>
<keyword evidence="3" id="KW-1185">Reference proteome</keyword>
<dbReference type="AlphaFoldDB" id="A0A4U6XGT2"/>
<feature type="compositionally biased region" description="Basic and acidic residues" evidence="1">
    <location>
        <begin position="249"/>
        <end position="272"/>
    </location>
</feature>
<organism evidence="2 3">
    <name type="scientific">Colletotrichum tanaceti</name>
    <dbReference type="NCBI Taxonomy" id="1306861"/>
    <lineage>
        <taxon>Eukaryota</taxon>
        <taxon>Fungi</taxon>
        <taxon>Dikarya</taxon>
        <taxon>Ascomycota</taxon>
        <taxon>Pezizomycotina</taxon>
        <taxon>Sordariomycetes</taxon>
        <taxon>Hypocreomycetidae</taxon>
        <taxon>Glomerellales</taxon>
        <taxon>Glomerellaceae</taxon>
        <taxon>Colletotrichum</taxon>
        <taxon>Colletotrichum destructivum species complex</taxon>
    </lineage>
</organism>
<feature type="compositionally biased region" description="Basic and acidic residues" evidence="1">
    <location>
        <begin position="212"/>
        <end position="228"/>
    </location>
</feature>
<gene>
    <name evidence="2" type="ORF">CTA1_3440</name>
</gene>
<protein>
    <submittedName>
        <fullName evidence="2">Uncharacterized protein</fullName>
    </submittedName>
</protein>
<reference evidence="2 3" key="1">
    <citation type="journal article" date="2019" name="PLoS ONE">
        <title>Comparative genome analysis indicates high evolutionary potential of pathogenicity genes in Colletotrichum tanaceti.</title>
        <authorList>
            <person name="Lelwala R.V."/>
            <person name="Korhonen P.K."/>
            <person name="Young N.D."/>
            <person name="Scott J.B."/>
            <person name="Ades P.A."/>
            <person name="Gasser R.B."/>
            <person name="Taylor P.W.J."/>
        </authorList>
    </citation>
    <scope>NUCLEOTIDE SEQUENCE [LARGE SCALE GENOMIC DNA]</scope>
    <source>
        <strain evidence="2">BRIP57314</strain>
    </source>
</reference>
<evidence type="ECO:0000313" key="2">
    <source>
        <dbReference type="EMBL" id="TKW54609.1"/>
    </source>
</evidence>
<name>A0A4U6XGT2_9PEZI</name>
<dbReference type="EMBL" id="PJEX01000129">
    <property type="protein sequence ID" value="TKW54609.1"/>
    <property type="molecule type" value="Genomic_DNA"/>
</dbReference>
<evidence type="ECO:0000256" key="1">
    <source>
        <dbReference type="SAM" id="MobiDB-lite"/>
    </source>
</evidence>